<dbReference type="InterPro" id="IPR012675">
    <property type="entry name" value="Beta-grasp_dom_sf"/>
</dbReference>
<dbReference type="EMBL" id="LJGU01000131">
    <property type="protein sequence ID" value="OEV01740.1"/>
    <property type="molecule type" value="Genomic_DNA"/>
</dbReference>
<keyword evidence="2" id="KW-1185">Reference proteome</keyword>
<dbReference type="SUPFAM" id="SSF54285">
    <property type="entry name" value="MoaD/ThiS"/>
    <property type="match status" value="1"/>
</dbReference>
<evidence type="ECO:0000313" key="2">
    <source>
        <dbReference type="Proteomes" id="UP000176101"/>
    </source>
</evidence>
<sequence length="64" mass="6643">MTVNGATHEVSPDCTLDQLVTRLTSAPSGVAAAVNDTVVPRPQWTRTPLATGDRVEILTAVQGG</sequence>
<dbReference type="PATRIC" id="fig|1075402.3.peg.2256"/>
<dbReference type="InterPro" id="IPR016155">
    <property type="entry name" value="Mopterin_synth/thiamin_S_b"/>
</dbReference>
<evidence type="ECO:0000313" key="1">
    <source>
        <dbReference type="EMBL" id="OEV01740.1"/>
    </source>
</evidence>
<dbReference type="STRING" id="1075402.AN216_16595"/>
<dbReference type="Proteomes" id="UP000176101">
    <property type="component" value="Unassembled WGS sequence"/>
</dbReference>
<dbReference type="Gene3D" id="3.10.20.30">
    <property type="match status" value="1"/>
</dbReference>
<dbReference type="PANTHER" id="PTHR34472">
    <property type="entry name" value="SULFUR CARRIER PROTEIN THIS"/>
    <property type="match status" value="1"/>
</dbReference>
<comment type="caution">
    <text evidence="1">The sequence shown here is derived from an EMBL/GenBank/DDBJ whole genome shotgun (WGS) entry which is preliminary data.</text>
</comment>
<dbReference type="AlphaFoldDB" id="A0A1E7KCW3"/>
<dbReference type="PANTHER" id="PTHR34472:SF1">
    <property type="entry name" value="SULFUR CARRIER PROTEIN THIS"/>
    <property type="match status" value="1"/>
</dbReference>
<dbReference type="Pfam" id="PF02597">
    <property type="entry name" value="ThiS"/>
    <property type="match status" value="1"/>
</dbReference>
<dbReference type="CDD" id="cd00565">
    <property type="entry name" value="Ubl_ThiS"/>
    <property type="match status" value="1"/>
</dbReference>
<dbReference type="InterPro" id="IPR010035">
    <property type="entry name" value="Thi_S"/>
</dbReference>
<proteinExistence type="predicted"/>
<organism evidence="1 2">
    <name type="scientific">Streptomyces oceani</name>
    <dbReference type="NCBI Taxonomy" id="1075402"/>
    <lineage>
        <taxon>Bacteria</taxon>
        <taxon>Bacillati</taxon>
        <taxon>Actinomycetota</taxon>
        <taxon>Actinomycetes</taxon>
        <taxon>Kitasatosporales</taxon>
        <taxon>Streptomycetaceae</taxon>
        <taxon>Streptomyces</taxon>
    </lineage>
</organism>
<dbReference type="OrthoDB" id="163636at2"/>
<gene>
    <name evidence="1" type="ORF">AN216_16595</name>
</gene>
<accession>A0A1E7KCW3</accession>
<dbReference type="InterPro" id="IPR003749">
    <property type="entry name" value="ThiS/MoaD-like"/>
</dbReference>
<reference evidence="1 2" key="1">
    <citation type="journal article" date="2016" name="Front. Microbiol.">
        <title>Comparative Genomics Analysis of Streptomyces Species Reveals Their Adaptation to the Marine Environment and Their Diversity at the Genomic Level.</title>
        <authorList>
            <person name="Tian X."/>
            <person name="Zhang Z."/>
            <person name="Yang T."/>
            <person name="Chen M."/>
            <person name="Li J."/>
            <person name="Chen F."/>
            <person name="Yang J."/>
            <person name="Li W."/>
            <person name="Zhang B."/>
            <person name="Zhang Z."/>
            <person name="Wu J."/>
            <person name="Zhang C."/>
            <person name="Long L."/>
            <person name="Xiao J."/>
        </authorList>
    </citation>
    <scope>NUCLEOTIDE SEQUENCE [LARGE SCALE GENOMIC DNA]</scope>
    <source>
        <strain evidence="1 2">SCSIO 02100</strain>
    </source>
</reference>
<protein>
    <submittedName>
        <fullName evidence="1">Thiamine biosynthesis protein ThiS</fullName>
    </submittedName>
</protein>
<name>A0A1E7KCW3_9ACTN</name>
<dbReference type="NCBIfam" id="TIGR01683">
    <property type="entry name" value="thiS"/>
    <property type="match status" value="1"/>
</dbReference>